<gene>
    <name evidence="2" type="ORF">HannXRQ_Chr10g0309991</name>
    <name evidence="1" type="ORF">HanXRQr2_Chr10g0456051</name>
</gene>
<dbReference type="EMBL" id="MNCJ02000325">
    <property type="protein sequence ID" value="KAF5787722.1"/>
    <property type="molecule type" value="Genomic_DNA"/>
</dbReference>
<name>A0A251TR17_HELAN</name>
<proteinExistence type="predicted"/>
<evidence type="ECO:0000313" key="3">
    <source>
        <dbReference type="Proteomes" id="UP000215914"/>
    </source>
</evidence>
<evidence type="ECO:0000313" key="2">
    <source>
        <dbReference type="EMBL" id="OTG12471.1"/>
    </source>
</evidence>
<dbReference type="EMBL" id="CM007899">
    <property type="protein sequence ID" value="OTG12471.1"/>
    <property type="molecule type" value="Genomic_DNA"/>
</dbReference>
<reference evidence="1" key="3">
    <citation type="submission" date="2020-06" db="EMBL/GenBank/DDBJ databases">
        <title>Helianthus annuus Genome sequencing and assembly Release 2.</title>
        <authorList>
            <person name="Gouzy J."/>
            <person name="Langlade N."/>
            <person name="Munos S."/>
        </authorList>
    </citation>
    <scope>NUCLEOTIDE SEQUENCE</scope>
    <source>
        <tissue evidence="1">Leaves</tissue>
    </source>
</reference>
<organism evidence="2 3">
    <name type="scientific">Helianthus annuus</name>
    <name type="common">Common sunflower</name>
    <dbReference type="NCBI Taxonomy" id="4232"/>
    <lineage>
        <taxon>Eukaryota</taxon>
        <taxon>Viridiplantae</taxon>
        <taxon>Streptophyta</taxon>
        <taxon>Embryophyta</taxon>
        <taxon>Tracheophyta</taxon>
        <taxon>Spermatophyta</taxon>
        <taxon>Magnoliopsida</taxon>
        <taxon>eudicotyledons</taxon>
        <taxon>Gunneridae</taxon>
        <taxon>Pentapetalae</taxon>
        <taxon>asterids</taxon>
        <taxon>campanulids</taxon>
        <taxon>Asterales</taxon>
        <taxon>Asteraceae</taxon>
        <taxon>Asteroideae</taxon>
        <taxon>Heliantheae alliance</taxon>
        <taxon>Heliantheae</taxon>
        <taxon>Helianthus</taxon>
    </lineage>
</organism>
<reference evidence="1 3" key="1">
    <citation type="journal article" date="2017" name="Nature">
        <title>The sunflower genome provides insights into oil metabolism, flowering and Asterid evolution.</title>
        <authorList>
            <person name="Badouin H."/>
            <person name="Gouzy J."/>
            <person name="Grassa C.J."/>
            <person name="Murat F."/>
            <person name="Staton S.E."/>
            <person name="Cottret L."/>
            <person name="Lelandais-Briere C."/>
            <person name="Owens G.L."/>
            <person name="Carrere S."/>
            <person name="Mayjonade B."/>
            <person name="Legrand L."/>
            <person name="Gill N."/>
            <person name="Kane N.C."/>
            <person name="Bowers J.E."/>
            <person name="Hubner S."/>
            <person name="Bellec A."/>
            <person name="Berard A."/>
            <person name="Berges H."/>
            <person name="Blanchet N."/>
            <person name="Boniface M.C."/>
            <person name="Brunel D."/>
            <person name="Catrice O."/>
            <person name="Chaidir N."/>
            <person name="Claudel C."/>
            <person name="Donnadieu C."/>
            <person name="Faraut T."/>
            <person name="Fievet G."/>
            <person name="Helmstetter N."/>
            <person name="King M."/>
            <person name="Knapp S.J."/>
            <person name="Lai Z."/>
            <person name="Le Paslier M.C."/>
            <person name="Lippi Y."/>
            <person name="Lorenzon L."/>
            <person name="Mandel J.R."/>
            <person name="Marage G."/>
            <person name="Marchand G."/>
            <person name="Marquand E."/>
            <person name="Bret-Mestries E."/>
            <person name="Morien E."/>
            <person name="Nambeesan S."/>
            <person name="Nguyen T."/>
            <person name="Pegot-Espagnet P."/>
            <person name="Pouilly N."/>
            <person name="Raftis F."/>
            <person name="Sallet E."/>
            <person name="Schiex T."/>
            <person name="Thomas J."/>
            <person name="Vandecasteele C."/>
            <person name="Vares D."/>
            <person name="Vear F."/>
            <person name="Vautrin S."/>
            <person name="Crespi M."/>
            <person name="Mangin B."/>
            <person name="Burke J.M."/>
            <person name="Salse J."/>
            <person name="Munos S."/>
            <person name="Vincourt P."/>
            <person name="Rieseberg L.H."/>
            <person name="Langlade N.B."/>
        </authorList>
    </citation>
    <scope>NUCLEOTIDE SEQUENCE [LARGE SCALE GENOMIC DNA]</scope>
    <source>
        <strain evidence="3">cv. SF193</strain>
        <tissue evidence="1">Leaves</tissue>
    </source>
</reference>
<sequence length="52" mass="5835">MISDLHRPSLIFVSSQVQLSHFHLILSVSSSVLKIQILVSTNISSLIRLMNM</sequence>
<keyword evidence="3" id="KW-1185">Reference proteome</keyword>
<dbReference type="Gramene" id="mRNA:HanXRQr2_Chr10g0456051">
    <property type="protein sequence ID" value="mRNA:HanXRQr2_Chr10g0456051"/>
    <property type="gene ID" value="HanXRQr2_Chr10g0456051"/>
</dbReference>
<dbReference type="AlphaFoldDB" id="A0A251TR17"/>
<dbReference type="InParanoid" id="A0A251TR17"/>
<evidence type="ECO:0000313" key="1">
    <source>
        <dbReference type="EMBL" id="KAF5787722.1"/>
    </source>
</evidence>
<reference evidence="2" key="2">
    <citation type="submission" date="2017-02" db="EMBL/GenBank/DDBJ databases">
        <title>Sunflower complete genome.</title>
        <authorList>
            <person name="Langlade N."/>
            <person name="Munos S."/>
        </authorList>
    </citation>
    <scope>NUCLEOTIDE SEQUENCE [LARGE SCALE GENOMIC DNA]</scope>
    <source>
        <tissue evidence="2">Leaves</tissue>
    </source>
</reference>
<protein>
    <submittedName>
        <fullName evidence="2">Uncharacterized protein</fullName>
    </submittedName>
</protein>
<dbReference type="Proteomes" id="UP000215914">
    <property type="component" value="Chromosome 10"/>
</dbReference>
<accession>A0A251TR17</accession>